<dbReference type="Proteomes" id="UP000289546">
    <property type="component" value="Unassembled WGS sequence"/>
</dbReference>
<dbReference type="EMBL" id="LBJQ01000009">
    <property type="protein sequence ID" value="RXH37109.1"/>
    <property type="molecule type" value="Genomic_DNA"/>
</dbReference>
<sequence length="147" mass="15991">MASIRQIKANRANAKRSTGPKTAGGKARSGQNALRHGLARSAIGDPAEAANFAAAIASGLGHQVTSASAMALARSKLALLRLRRLRQDMLAALLTGPIPVDLKRLKALERYERVALVQQRRALRLLRLERRWCGHLASFWKIGRVAP</sequence>
<comment type="caution">
    <text evidence="2">The sequence shown here is derived from an EMBL/GenBank/DDBJ whole genome shotgun (WGS) entry which is preliminary data.</text>
</comment>
<organism evidence="2 3">
    <name type="scientific">Bradyrhizobium nanningense</name>
    <dbReference type="NCBI Taxonomy" id="1325118"/>
    <lineage>
        <taxon>Bacteria</taxon>
        <taxon>Pseudomonadati</taxon>
        <taxon>Pseudomonadota</taxon>
        <taxon>Alphaproteobacteria</taxon>
        <taxon>Hyphomicrobiales</taxon>
        <taxon>Nitrobacteraceae</taxon>
        <taxon>Bradyrhizobium</taxon>
    </lineage>
</organism>
<evidence type="ECO:0000313" key="3">
    <source>
        <dbReference type="Proteomes" id="UP000289546"/>
    </source>
</evidence>
<evidence type="ECO:0000313" key="2">
    <source>
        <dbReference type="EMBL" id="RXH37109.1"/>
    </source>
</evidence>
<keyword evidence="3" id="KW-1185">Reference proteome</keyword>
<reference evidence="2 3" key="1">
    <citation type="submission" date="2015-04" db="EMBL/GenBank/DDBJ databases">
        <title>Comparative genomics of rhizobia nodulating Arachis hypogaea in China.</title>
        <authorList>
            <person name="Li Y."/>
        </authorList>
    </citation>
    <scope>NUCLEOTIDE SEQUENCE [LARGE SCALE GENOMIC DNA]</scope>
    <source>
        <strain evidence="2 3">CCBAU 51757</strain>
    </source>
</reference>
<proteinExistence type="predicted"/>
<evidence type="ECO:0000256" key="1">
    <source>
        <dbReference type="SAM" id="MobiDB-lite"/>
    </source>
</evidence>
<dbReference type="AlphaFoldDB" id="A0A4Q0SFE0"/>
<protein>
    <submittedName>
        <fullName evidence="2">Uncharacterized protein</fullName>
    </submittedName>
</protein>
<accession>A0A4Q0SFE0</accession>
<feature type="region of interest" description="Disordered" evidence="1">
    <location>
        <begin position="1"/>
        <end position="32"/>
    </location>
</feature>
<gene>
    <name evidence="2" type="ORF">XH99_02830</name>
</gene>
<name>A0A4Q0SFE0_9BRAD</name>